<gene>
    <name evidence="1" type="ORF">ACFP1H_08805</name>
</gene>
<name>A0ABW1TAM8_9LACO</name>
<reference evidence="2" key="1">
    <citation type="journal article" date="2019" name="Int. J. Syst. Evol. Microbiol.">
        <title>The Global Catalogue of Microorganisms (GCM) 10K type strain sequencing project: providing services to taxonomists for standard genome sequencing and annotation.</title>
        <authorList>
            <consortium name="The Broad Institute Genomics Platform"/>
            <consortium name="The Broad Institute Genome Sequencing Center for Infectious Disease"/>
            <person name="Wu L."/>
            <person name="Ma J."/>
        </authorList>
    </citation>
    <scope>NUCLEOTIDE SEQUENCE [LARGE SCALE GENOMIC DNA]</scope>
    <source>
        <strain evidence="2">CCM 8950</strain>
    </source>
</reference>
<proteinExistence type="predicted"/>
<sequence>MSTRQELATVIIGMVEDIWELFGREDNYQSFIITVRNSMLLTKKGTDWLRQYTNILQKQIIQALASVGETLGYSKEQIPGVFISGVS</sequence>
<accession>A0ABW1TAM8</accession>
<keyword evidence="2" id="KW-1185">Reference proteome</keyword>
<protein>
    <submittedName>
        <fullName evidence="1">Uncharacterized protein</fullName>
    </submittedName>
</protein>
<dbReference type="EMBL" id="JBHSSA010000074">
    <property type="protein sequence ID" value="MFC6254682.1"/>
    <property type="molecule type" value="Genomic_DNA"/>
</dbReference>
<organism evidence="1 2">
    <name type="scientific">Secundilactobacillus hailunensis</name>
    <dbReference type="NCBI Taxonomy" id="2559923"/>
    <lineage>
        <taxon>Bacteria</taxon>
        <taxon>Bacillati</taxon>
        <taxon>Bacillota</taxon>
        <taxon>Bacilli</taxon>
        <taxon>Lactobacillales</taxon>
        <taxon>Lactobacillaceae</taxon>
        <taxon>Secundilactobacillus</taxon>
    </lineage>
</organism>
<dbReference type="Proteomes" id="UP001596190">
    <property type="component" value="Unassembled WGS sequence"/>
</dbReference>
<comment type="caution">
    <text evidence="1">The sequence shown here is derived from an EMBL/GenBank/DDBJ whole genome shotgun (WGS) entry which is preliminary data.</text>
</comment>
<evidence type="ECO:0000313" key="2">
    <source>
        <dbReference type="Proteomes" id="UP001596190"/>
    </source>
</evidence>
<evidence type="ECO:0000313" key="1">
    <source>
        <dbReference type="EMBL" id="MFC6254682.1"/>
    </source>
</evidence>
<dbReference type="RefSeq" id="WP_137631938.1">
    <property type="nucleotide sequence ID" value="NZ_BJDO01000103.1"/>
</dbReference>